<accession>A0A3B1DPP3</accession>
<feature type="region of interest" description="Disordered" evidence="1">
    <location>
        <begin position="105"/>
        <end position="126"/>
    </location>
</feature>
<reference evidence="3" key="1">
    <citation type="submission" date="2018-06" db="EMBL/GenBank/DDBJ databases">
        <authorList>
            <person name="Zhirakovskaya E."/>
        </authorList>
    </citation>
    <scope>NUCLEOTIDE SEQUENCE</scope>
</reference>
<feature type="compositionally biased region" description="Polar residues" evidence="1">
    <location>
        <begin position="108"/>
        <end position="118"/>
    </location>
</feature>
<organism evidence="3">
    <name type="scientific">hydrothermal vent metagenome</name>
    <dbReference type="NCBI Taxonomy" id="652676"/>
    <lineage>
        <taxon>unclassified sequences</taxon>
        <taxon>metagenomes</taxon>
        <taxon>ecological metagenomes</taxon>
    </lineage>
</organism>
<gene>
    <name evidence="3" type="ORF">MNBD_PLANCTO02-1571</name>
</gene>
<sequence length="171" mass="18720">MSPNEKQHKKQAEKQIEQLLRNYFRSEMPEAIRQLPEPDVTPLQEAAVTHAATPSRRSFSAAMGLIAASCALVMIVIAVGIPWNNSVPPQNINNITPGIKSGHAGQITPATNDTTTQPVEMGSKSPFKKPHSDFGTGDGIEQIVPQLVPHSRIKILPIDDEDDELIKKENE</sequence>
<dbReference type="AlphaFoldDB" id="A0A3B1DPP3"/>
<proteinExistence type="predicted"/>
<keyword evidence="2" id="KW-0472">Membrane</keyword>
<evidence type="ECO:0000313" key="3">
    <source>
        <dbReference type="EMBL" id="VAX38048.1"/>
    </source>
</evidence>
<evidence type="ECO:0000256" key="2">
    <source>
        <dbReference type="SAM" id="Phobius"/>
    </source>
</evidence>
<name>A0A3B1DPP3_9ZZZZ</name>
<keyword evidence="2" id="KW-1133">Transmembrane helix</keyword>
<feature type="transmembrane region" description="Helical" evidence="2">
    <location>
        <begin position="62"/>
        <end position="83"/>
    </location>
</feature>
<protein>
    <submittedName>
        <fullName evidence="3">Uncharacterized protein</fullName>
    </submittedName>
</protein>
<evidence type="ECO:0000256" key="1">
    <source>
        <dbReference type="SAM" id="MobiDB-lite"/>
    </source>
</evidence>
<keyword evidence="2" id="KW-0812">Transmembrane</keyword>
<dbReference type="EMBL" id="UOGL01000162">
    <property type="protein sequence ID" value="VAX38048.1"/>
    <property type="molecule type" value="Genomic_DNA"/>
</dbReference>